<proteinExistence type="predicted"/>
<sequence>LTGEMKDQLRIVKAWDKVTGTLTVERRFVNPDVSLLFADVGAGDTMIPVVDASVFVAGEAYIWDALNAETVTITVVDTALNQITIAPGLANAYTLLAGAAISMSPRILLGTQFLIECGQKVRGRLPDGSLDVSPSKVEIAPFDSLTGVAGSADVANMVLSTNHRGPGTHSIEFDKTGVTQAFANLGYTLPQAIDIGVYSAHAKLMWFGFIPTPVGTIIGMYVSIGDALGNTYYWEIPVADITFDAWRLYEHLMSEV</sequence>
<protein>
    <submittedName>
        <fullName evidence="1">Uncharacterized protein</fullName>
    </submittedName>
</protein>
<dbReference type="EMBL" id="BARV01030497">
    <property type="protein sequence ID" value="GAI42039.1"/>
    <property type="molecule type" value="Genomic_DNA"/>
</dbReference>
<evidence type="ECO:0000313" key="1">
    <source>
        <dbReference type="EMBL" id="GAI42039.1"/>
    </source>
</evidence>
<feature type="non-terminal residue" evidence="1">
    <location>
        <position position="1"/>
    </location>
</feature>
<name>X1QFJ5_9ZZZZ</name>
<dbReference type="AlphaFoldDB" id="X1QFJ5"/>
<gene>
    <name evidence="1" type="ORF">S06H3_48433</name>
</gene>
<organism evidence="1">
    <name type="scientific">marine sediment metagenome</name>
    <dbReference type="NCBI Taxonomy" id="412755"/>
    <lineage>
        <taxon>unclassified sequences</taxon>
        <taxon>metagenomes</taxon>
        <taxon>ecological metagenomes</taxon>
    </lineage>
</organism>
<accession>X1QFJ5</accession>
<comment type="caution">
    <text evidence="1">The sequence shown here is derived from an EMBL/GenBank/DDBJ whole genome shotgun (WGS) entry which is preliminary data.</text>
</comment>
<feature type="non-terminal residue" evidence="1">
    <location>
        <position position="256"/>
    </location>
</feature>
<reference evidence="1" key="1">
    <citation type="journal article" date="2014" name="Front. Microbiol.">
        <title>High frequency of phylogenetically diverse reductive dehalogenase-homologous genes in deep subseafloor sedimentary metagenomes.</title>
        <authorList>
            <person name="Kawai M."/>
            <person name="Futagami T."/>
            <person name="Toyoda A."/>
            <person name="Takaki Y."/>
            <person name="Nishi S."/>
            <person name="Hori S."/>
            <person name="Arai W."/>
            <person name="Tsubouchi T."/>
            <person name="Morono Y."/>
            <person name="Uchiyama I."/>
            <person name="Ito T."/>
            <person name="Fujiyama A."/>
            <person name="Inagaki F."/>
            <person name="Takami H."/>
        </authorList>
    </citation>
    <scope>NUCLEOTIDE SEQUENCE</scope>
    <source>
        <strain evidence="1">Expedition CK06-06</strain>
    </source>
</reference>